<dbReference type="Proteomes" id="UP001470230">
    <property type="component" value="Unassembled WGS sequence"/>
</dbReference>
<keyword evidence="1" id="KW-0285">Flavoprotein</keyword>
<dbReference type="SUPFAM" id="SSF52218">
    <property type="entry name" value="Flavoproteins"/>
    <property type="match status" value="1"/>
</dbReference>
<evidence type="ECO:0000313" key="5">
    <source>
        <dbReference type="Proteomes" id="UP001470230"/>
    </source>
</evidence>
<dbReference type="Pfam" id="PF03358">
    <property type="entry name" value="FMN_red"/>
    <property type="match status" value="1"/>
</dbReference>
<dbReference type="InterPro" id="IPR029039">
    <property type="entry name" value="Flavoprotein-like_sf"/>
</dbReference>
<proteinExistence type="predicted"/>
<evidence type="ECO:0000259" key="3">
    <source>
        <dbReference type="Pfam" id="PF03358"/>
    </source>
</evidence>
<feature type="domain" description="NADPH-dependent FMN reductase-like" evidence="3">
    <location>
        <begin position="3"/>
        <end position="115"/>
    </location>
</feature>
<accession>A0ABR2HUR1</accession>
<evidence type="ECO:0000313" key="4">
    <source>
        <dbReference type="EMBL" id="KAK8852574.1"/>
    </source>
</evidence>
<comment type="caution">
    <text evidence="4">The sequence shown here is derived from an EMBL/GenBank/DDBJ whole genome shotgun (WGS) entry which is preliminary data.</text>
</comment>
<dbReference type="InterPro" id="IPR005025">
    <property type="entry name" value="FMN_Rdtase-like_dom"/>
</dbReference>
<dbReference type="PANTHER" id="PTHR43278">
    <property type="entry name" value="NAD(P)H-DEPENDENT FMN-CONTAINING OXIDOREDUCTASE YWQN-RELATED"/>
    <property type="match status" value="1"/>
</dbReference>
<protein>
    <recommendedName>
        <fullName evidence="3">NADPH-dependent FMN reductase-like domain-containing protein</fullName>
    </recommendedName>
</protein>
<reference evidence="4 5" key="1">
    <citation type="submission" date="2024-04" db="EMBL/GenBank/DDBJ databases">
        <title>Tritrichomonas musculus Genome.</title>
        <authorList>
            <person name="Alves-Ferreira E."/>
            <person name="Grigg M."/>
            <person name="Lorenzi H."/>
            <person name="Galac M."/>
        </authorList>
    </citation>
    <scope>NUCLEOTIDE SEQUENCE [LARGE SCALE GENOMIC DNA]</scope>
    <source>
        <strain evidence="4 5">EAF2021</strain>
    </source>
</reference>
<keyword evidence="5" id="KW-1185">Reference proteome</keyword>
<evidence type="ECO:0000256" key="2">
    <source>
        <dbReference type="ARBA" id="ARBA00022643"/>
    </source>
</evidence>
<dbReference type="InterPro" id="IPR051796">
    <property type="entry name" value="ISF_SsuE-like"/>
</dbReference>
<sequence>MLKVIGINGSPRKNWNTDLMIQSALRGAADAGHETKLYQLSELNFKGCCSCLHCKKSPETAGECVTKDDLYPILKEIKTADALIFGSPVYFSFLSGLAHNFYERLMFSNSRYYAGFPSAFPKKLPSLMIYTMNMPEDMARKRGFFNTFEALKVSMSHVFHYDQKIVCAYNTQQVKDYSKYDIRCFDHENKYKSRREQFPIDLETAYKAGFNLIPKKIE</sequence>
<dbReference type="Gene3D" id="3.40.50.360">
    <property type="match status" value="1"/>
</dbReference>
<dbReference type="PANTHER" id="PTHR43278:SF2">
    <property type="entry name" value="IRON-SULFUR FLAVOPROTEIN"/>
    <property type="match status" value="1"/>
</dbReference>
<gene>
    <name evidence="4" type="ORF">M9Y10_017562</name>
</gene>
<keyword evidence="2" id="KW-0288">FMN</keyword>
<evidence type="ECO:0000256" key="1">
    <source>
        <dbReference type="ARBA" id="ARBA00022630"/>
    </source>
</evidence>
<organism evidence="4 5">
    <name type="scientific">Tritrichomonas musculus</name>
    <dbReference type="NCBI Taxonomy" id="1915356"/>
    <lineage>
        <taxon>Eukaryota</taxon>
        <taxon>Metamonada</taxon>
        <taxon>Parabasalia</taxon>
        <taxon>Tritrichomonadida</taxon>
        <taxon>Tritrichomonadidae</taxon>
        <taxon>Tritrichomonas</taxon>
    </lineage>
</organism>
<dbReference type="EMBL" id="JAPFFF010000023">
    <property type="protein sequence ID" value="KAK8852574.1"/>
    <property type="molecule type" value="Genomic_DNA"/>
</dbReference>
<name>A0ABR2HUR1_9EUKA</name>